<evidence type="ECO:0000256" key="5">
    <source>
        <dbReference type="ARBA" id="ARBA00008391"/>
    </source>
</evidence>
<dbReference type="GO" id="GO:0052657">
    <property type="term" value="F:guanine phosphoribosyltransferase activity"/>
    <property type="evidence" value="ECO:0007669"/>
    <property type="project" value="UniProtKB-ARBA"/>
</dbReference>
<dbReference type="UniPathway" id="UPA00591">
    <property type="reaction ID" value="UER00648"/>
</dbReference>
<dbReference type="InterPro" id="IPR005904">
    <property type="entry name" value="Hxn_phspho_trans"/>
</dbReference>
<dbReference type="GO" id="GO:0006178">
    <property type="term" value="P:guanine salvage"/>
    <property type="evidence" value="ECO:0007669"/>
    <property type="project" value="TreeGrafter"/>
</dbReference>
<dbReference type="GO" id="GO:0005829">
    <property type="term" value="C:cytosol"/>
    <property type="evidence" value="ECO:0007669"/>
    <property type="project" value="TreeGrafter"/>
</dbReference>
<dbReference type="GO" id="GO:0046100">
    <property type="term" value="P:hypoxanthine metabolic process"/>
    <property type="evidence" value="ECO:0007669"/>
    <property type="project" value="TreeGrafter"/>
</dbReference>
<evidence type="ECO:0000256" key="11">
    <source>
        <dbReference type="ARBA" id="ARBA00022741"/>
    </source>
</evidence>
<accession>Q83FV6</accession>
<comment type="pathway">
    <text evidence="3 15">Purine metabolism; IMP biosynthesis via salvage pathway; IMP from hypoxanthine: step 1/1.</text>
</comment>
<dbReference type="NCBIfam" id="TIGR01203">
    <property type="entry name" value="HGPRTase"/>
    <property type="match status" value="1"/>
</dbReference>
<gene>
    <name evidence="17" type="primary">hpt</name>
    <name evidence="17" type="ordered locus">TWT_589</name>
</gene>
<evidence type="ECO:0000256" key="9">
    <source>
        <dbReference type="ARBA" id="ARBA00022723"/>
    </source>
</evidence>
<keyword evidence="11 15" id="KW-0547">Nucleotide-binding</keyword>
<dbReference type="STRING" id="203267.TWT_589"/>
<keyword evidence="12 15" id="KW-0460">Magnesium</keyword>
<evidence type="ECO:0000256" key="14">
    <source>
        <dbReference type="ARBA" id="ARBA00049402"/>
    </source>
</evidence>
<evidence type="ECO:0000256" key="3">
    <source>
        <dbReference type="ARBA" id="ARBA00004669"/>
    </source>
</evidence>
<feature type="domain" description="Phosphoribosyltransferase" evidence="16">
    <location>
        <begin position="27"/>
        <end position="168"/>
    </location>
</feature>
<dbReference type="Proteomes" id="UP000002200">
    <property type="component" value="Chromosome"/>
</dbReference>
<dbReference type="KEGG" id="twh:TWT_589"/>
<sequence length="183" mass="20711">MVITFTCTPYAVNCKHMKPLLSEAVIHRRLAQLALQIDEDYRGTSIVLLGVLKGSIMLMADLSRLLSSDLRIEWVTLSSYGNDTVSSGSIRIVHDLDADIRDRHVLIIEDIVDSGLTLGWLLAKMRERRPASIEACVLLRKPHARGTDVRYLGFDIPDEFVIGYGMDYAEKYRNLKSVYVLEQ</sequence>
<evidence type="ECO:0000256" key="15">
    <source>
        <dbReference type="RuleBase" id="RU364099"/>
    </source>
</evidence>
<dbReference type="InterPro" id="IPR050408">
    <property type="entry name" value="HGPRT"/>
</dbReference>
<evidence type="ECO:0000256" key="8">
    <source>
        <dbReference type="ARBA" id="ARBA00022679"/>
    </source>
</evidence>
<dbReference type="SUPFAM" id="SSF53271">
    <property type="entry name" value="PRTase-like"/>
    <property type="match status" value="1"/>
</dbReference>
<evidence type="ECO:0000256" key="4">
    <source>
        <dbReference type="ARBA" id="ARBA00004676"/>
    </source>
</evidence>
<dbReference type="InterPro" id="IPR029057">
    <property type="entry name" value="PRTase-like"/>
</dbReference>
<dbReference type="GO" id="GO:0032263">
    <property type="term" value="P:GMP salvage"/>
    <property type="evidence" value="ECO:0007669"/>
    <property type="project" value="TreeGrafter"/>
</dbReference>
<evidence type="ECO:0000256" key="13">
    <source>
        <dbReference type="ARBA" id="ARBA00048811"/>
    </source>
</evidence>
<keyword evidence="6 15" id="KW-0963">Cytoplasm</keyword>
<keyword evidence="9 15" id="KW-0479">Metal-binding</keyword>
<evidence type="ECO:0000256" key="1">
    <source>
        <dbReference type="ARBA" id="ARBA00001946"/>
    </source>
</evidence>
<comment type="catalytic activity">
    <reaction evidence="13">
        <text>GMP + diphosphate = guanine + 5-phospho-alpha-D-ribose 1-diphosphate</text>
        <dbReference type="Rhea" id="RHEA:25424"/>
        <dbReference type="ChEBI" id="CHEBI:16235"/>
        <dbReference type="ChEBI" id="CHEBI:33019"/>
        <dbReference type="ChEBI" id="CHEBI:58017"/>
        <dbReference type="ChEBI" id="CHEBI:58115"/>
        <dbReference type="EC" id="2.4.2.8"/>
    </reaction>
    <physiologicalReaction direction="right-to-left" evidence="13">
        <dbReference type="Rhea" id="RHEA:25426"/>
    </physiologicalReaction>
</comment>
<dbReference type="Gene3D" id="3.40.50.2020">
    <property type="match status" value="1"/>
</dbReference>
<reference evidence="17 18" key="1">
    <citation type="journal article" date="2003" name="Genome Res.">
        <title>Tropheryma whipplei twist: a human pathogenic Actinobacteria with a reduced genome.</title>
        <authorList>
            <person name="Raoult D."/>
            <person name="Ogata H."/>
            <person name="Audic S."/>
            <person name="Robert C."/>
            <person name="Suhre K."/>
            <person name="Drancourt M."/>
            <person name="Claverie J.-M."/>
        </authorList>
    </citation>
    <scope>NUCLEOTIDE SEQUENCE [LARGE SCALE GENOMIC DNA]</scope>
    <source>
        <strain evidence="17 18">Twist</strain>
    </source>
</reference>
<keyword evidence="8 15" id="KW-0808">Transferase</keyword>
<evidence type="ECO:0000256" key="6">
    <source>
        <dbReference type="ARBA" id="ARBA00022490"/>
    </source>
</evidence>
<dbReference type="Pfam" id="PF00156">
    <property type="entry name" value="Pribosyltran"/>
    <property type="match status" value="1"/>
</dbReference>
<evidence type="ECO:0000256" key="7">
    <source>
        <dbReference type="ARBA" id="ARBA00022676"/>
    </source>
</evidence>
<dbReference type="GO" id="GO:0032264">
    <property type="term" value="P:IMP salvage"/>
    <property type="evidence" value="ECO:0007669"/>
    <property type="project" value="UniProtKB-UniPathway"/>
</dbReference>
<keyword evidence="10 15" id="KW-0660">Purine salvage</keyword>
<keyword evidence="18" id="KW-1185">Reference proteome</keyword>
<organism evidence="17 18">
    <name type="scientific">Tropheryma whipplei (strain Twist)</name>
    <name type="common">Whipple's bacillus</name>
    <dbReference type="NCBI Taxonomy" id="203267"/>
    <lineage>
        <taxon>Bacteria</taxon>
        <taxon>Bacillati</taxon>
        <taxon>Actinomycetota</taxon>
        <taxon>Actinomycetes</taxon>
        <taxon>Micrococcales</taxon>
        <taxon>Tropherymataceae</taxon>
        <taxon>Tropheryma</taxon>
    </lineage>
</organism>
<dbReference type="GO" id="GO:0006166">
    <property type="term" value="P:purine ribonucleoside salvage"/>
    <property type="evidence" value="ECO:0007669"/>
    <property type="project" value="UniProtKB-KW"/>
</dbReference>
<comment type="catalytic activity">
    <reaction evidence="14">
        <text>IMP + diphosphate = hypoxanthine + 5-phospho-alpha-D-ribose 1-diphosphate</text>
        <dbReference type="Rhea" id="RHEA:17973"/>
        <dbReference type="ChEBI" id="CHEBI:17368"/>
        <dbReference type="ChEBI" id="CHEBI:33019"/>
        <dbReference type="ChEBI" id="CHEBI:58017"/>
        <dbReference type="ChEBI" id="CHEBI:58053"/>
        <dbReference type="EC" id="2.4.2.8"/>
    </reaction>
    <physiologicalReaction direction="right-to-left" evidence="14">
        <dbReference type="Rhea" id="RHEA:17975"/>
    </physiologicalReaction>
</comment>
<dbReference type="GO" id="GO:0004422">
    <property type="term" value="F:hypoxanthine phosphoribosyltransferase activity"/>
    <property type="evidence" value="ECO:0007669"/>
    <property type="project" value="InterPro"/>
</dbReference>
<dbReference type="HOGENOM" id="CLU_073615_0_0_11"/>
<comment type="similarity">
    <text evidence="5 15">Belongs to the purine/pyrimidine phosphoribosyltransferase family.</text>
</comment>
<dbReference type="EC" id="2.4.2.8" evidence="15"/>
<dbReference type="PANTHER" id="PTHR43340:SF1">
    <property type="entry name" value="HYPOXANTHINE PHOSPHORIBOSYLTRANSFERASE"/>
    <property type="match status" value="1"/>
</dbReference>
<dbReference type="CDD" id="cd06223">
    <property type="entry name" value="PRTases_typeI"/>
    <property type="match status" value="1"/>
</dbReference>
<dbReference type="GO" id="GO:0000166">
    <property type="term" value="F:nucleotide binding"/>
    <property type="evidence" value="ECO:0007669"/>
    <property type="project" value="UniProtKB-KW"/>
</dbReference>
<keyword evidence="7 15" id="KW-0328">Glycosyltransferase</keyword>
<dbReference type="AlphaFoldDB" id="Q83FV6"/>
<evidence type="ECO:0000256" key="10">
    <source>
        <dbReference type="ARBA" id="ARBA00022726"/>
    </source>
</evidence>
<evidence type="ECO:0000259" key="16">
    <source>
        <dbReference type="Pfam" id="PF00156"/>
    </source>
</evidence>
<evidence type="ECO:0000313" key="18">
    <source>
        <dbReference type="Proteomes" id="UP000002200"/>
    </source>
</evidence>
<comment type="pathway">
    <text evidence="4">Purine metabolism; GMP biosynthesis via salvage pathway; GMP from guanine: step 1/1.</text>
</comment>
<dbReference type="PANTHER" id="PTHR43340">
    <property type="entry name" value="HYPOXANTHINE-GUANINE PHOSPHORIBOSYLTRANSFERASE"/>
    <property type="match status" value="1"/>
</dbReference>
<protein>
    <recommendedName>
        <fullName evidence="15">Hypoxanthine phosphoribosyltransferase</fullName>
        <ecNumber evidence="15">2.4.2.8</ecNumber>
    </recommendedName>
</protein>
<dbReference type="InterPro" id="IPR000836">
    <property type="entry name" value="PRTase_dom"/>
</dbReference>
<dbReference type="eggNOG" id="COG0634">
    <property type="taxonomic scope" value="Bacteria"/>
</dbReference>
<evidence type="ECO:0000313" key="17">
    <source>
        <dbReference type="EMBL" id="AAO44686.1"/>
    </source>
</evidence>
<dbReference type="GO" id="GO:0000287">
    <property type="term" value="F:magnesium ion binding"/>
    <property type="evidence" value="ECO:0007669"/>
    <property type="project" value="TreeGrafter"/>
</dbReference>
<evidence type="ECO:0000256" key="12">
    <source>
        <dbReference type="ARBA" id="ARBA00022842"/>
    </source>
</evidence>
<comment type="subcellular location">
    <subcellularLocation>
        <location evidence="2 15">Cytoplasm</location>
    </subcellularLocation>
</comment>
<evidence type="ECO:0000256" key="2">
    <source>
        <dbReference type="ARBA" id="ARBA00004496"/>
    </source>
</evidence>
<dbReference type="FunFam" id="3.40.50.2020:FF:000006">
    <property type="entry name" value="Hypoxanthine phosphoribosyltransferase"/>
    <property type="match status" value="1"/>
</dbReference>
<dbReference type="EMBL" id="AE014184">
    <property type="protein sequence ID" value="AAO44686.1"/>
    <property type="molecule type" value="Genomic_DNA"/>
</dbReference>
<name>Q83FV6_TROWT</name>
<proteinExistence type="inferred from homology"/>
<comment type="cofactor">
    <cofactor evidence="1 15">
        <name>Mg(2+)</name>
        <dbReference type="ChEBI" id="CHEBI:18420"/>
    </cofactor>
</comment>